<gene>
    <name evidence="3" type="ORF">SVIM_LOCUS468056</name>
</gene>
<dbReference type="GO" id="GO:0046540">
    <property type="term" value="C:U4/U6 x U5 tri-snRNP complex"/>
    <property type="evidence" value="ECO:0007669"/>
    <property type="project" value="TreeGrafter"/>
</dbReference>
<dbReference type="PANTHER" id="PTHR19846">
    <property type="entry name" value="WD40 REPEAT PROTEIN"/>
    <property type="match status" value="1"/>
</dbReference>
<proteinExistence type="predicted"/>
<dbReference type="PANTHER" id="PTHR19846:SF0">
    <property type="entry name" value="PRE-MRNA PROCESSING FACTOR 4"/>
    <property type="match status" value="1"/>
</dbReference>
<feature type="region of interest" description="Disordered" evidence="2">
    <location>
        <begin position="1"/>
        <end position="30"/>
    </location>
</feature>
<dbReference type="EMBL" id="CAADRP010002151">
    <property type="protein sequence ID" value="VFU62090.1"/>
    <property type="molecule type" value="Genomic_DNA"/>
</dbReference>
<evidence type="ECO:0000313" key="3">
    <source>
        <dbReference type="EMBL" id="VFU62090.1"/>
    </source>
</evidence>
<dbReference type="GO" id="GO:0030621">
    <property type="term" value="F:U4 snRNA binding"/>
    <property type="evidence" value="ECO:0007669"/>
    <property type="project" value="TreeGrafter"/>
</dbReference>
<feature type="compositionally biased region" description="Basic and acidic residues" evidence="2">
    <location>
        <begin position="1"/>
        <end position="12"/>
    </location>
</feature>
<dbReference type="GO" id="GO:0000398">
    <property type="term" value="P:mRNA splicing, via spliceosome"/>
    <property type="evidence" value="ECO:0007669"/>
    <property type="project" value="TreeGrafter"/>
</dbReference>
<evidence type="ECO:0000256" key="2">
    <source>
        <dbReference type="SAM" id="MobiDB-lite"/>
    </source>
</evidence>
<organism evidence="3">
    <name type="scientific">Salix viminalis</name>
    <name type="common">Common osier</name>
    <name type="synonym">Basket willow</name>
    <dbReference type="NCBI Taxonomy" id="40686"/>
    <lineage>
        <taxon>Eukaryota</taxon>
        <taxon>Viridiplantae</taxon>
        <taxon>Streptophyta</taxon>
        <taxon>Embryophyta</taxon>
        <taxon>Tracheophyta</taxon>
        <taxon>Spermatophyta</taxon>
        <taxon>Magnoliopsida</taxon>
        <taxon>eudicotyledons</taxon>
        <taxon>Gunneridae</taxon>
        <taxon>Pentapetalae</taxon>
        <taxon>rosids</taxon>
        <taxon>fabids</taxon>
        <taxon>Malpighiales</taxon>
        <taxon>Salicaceae</taxon>
        <taxon>Saliceae</taxon>
        <taxon>Salix</taxon>
    </lineage>
</organism>
<evidence type="ECO:0000256" key="1">
    <source>
        <dbReference type="SAM" id="Coils"/>
    </source>
</evidence>
<dbReference type="GO" id="GO:0017070">
    <property type="term" value="F:U6 snRNA binding"/>
    <property type="evidence" value="ECO:0007669"/>
    <property type="project" value="TreeGrafter"/>
</dbReference>
<feature type="coiled-coil region" evidence="1">
    <location>
        <begin position="78"/>
        <end position="109"/>
    </location>
</feature>
<protein>
    <submittedName>
        <fullName evidence="3">Uncharacterized protein</fullName>
    </submittedName>
</protein>
<dbReference type="AlphaFoldDB" id="A0A6N2NJD3"/>
<keyword evidence="1" id="KW-0175">Coiled coil</keyword>
<reference evidence="3" key="1">
    <citation type="submission" date="2019-03" db="EMBL/GenBank/DDBJ databases">
        <authorList>
            <person name="Mank J."/>
            <person name="Almeida P."/>
        </authorList>
    </citation>
    <scope>NUCLEOTIDE SEQUENCE</scope>
    <source>
        <strain evidence="3">78183</strain>
    </source>
</reference>
<name>A0A6N2NJD3_SALVM</name>
<accession>A0A6N2NJD3</accession>
<sequence length="148" mass="16556">MRTSDSDSDQKEIPPTGTTPGSTREKGRRRQCRKEHMMKWHAAALAVPTNDMAVRTHLHQLVSLYSFWRTGDGETGQVEDAYGKLEKLMKAHEEEEAASTAVAKDAEEEMVQCPFYTEGSKELLNARIDIAKYSTPKAGYASSTCKEK</sequence>